<evidence type="ECO:0000256" key="5">
    <source>
        <dbReference type="ARBA" id="ARBA00023180"/>
    </source>
</evidence>
<keyword evidence="4 6" id="KW-0732">Signal</keyword>
<dbReference type="PANTHER" id="PTHR13234:SF8">
    <property type="entry name" value="GAMMA-INTERFERON-INDUCIBLE LYSOSOMAL THIOL REDUCTASE"/>
    <property type="match status" value="1"/>
</dbReference>
<evidence type="ECO:0000256" key="1">
    <source>
        <dbReference type="ARBA" id="ARBA00004613"/>
    </source>
</evidence>
<dbReference type="Pfam" id="PF03227">
    <property type="entry name" value="GILT"/>
    <property type="match status" value="1"/>
</dbReference>
<feature type="signal peptide" evidence="6">
    <location>
        <begin position="1"/>
        <end position="15"/>
    </location>
</feature>
<feature type="chain" id="PRO_5012678400" description="Gamma-interferon-inducible lysosomal thiol reductase" evidence="6">
    <location>
        <begin position="16"/>
        <end position="265"/>
    </location>
</feature>
<keyword evidence="3" id="KW-0964">Secreted</keyword>
<proteinExistence type="inferred from homology"/>
<comment type="subcellular location">
    <subcellularLocation>
        <location evidence="1">Secreted</location>
    </subcellularLocation>
</comment>
<organism evidence="7">
    <name type="scientific">Clastoptera arizonana</name>
    <name type="common">Arizona spittle bug</name>
    <dbReference type="NCBI Taxonomy" id="38151"/>
    <lineage>
        <taxon>Eukaryota</taxon>
        <taxon>Metazoa</taxon>
        <taxon>Ecdysozoa</taxon>
        <taxon>Arthropoda</taxon>
        <taxon>Hexapoda</taxon>
        <taxon>Insecta</taxon>
        <taxon>Pterygota</taxon>
        <taxon>Neoptera</taxon>
        <taxon>Paraneoptera</taxon>
        <taxon>Hemiptera</taxon>
        <taxon>Auchenorrhyncha</taxon>
        <taxon>Cercopoidea</taxon>
        <taxon>Clastopteridae</taxon>
        <taxon>Clastoptera</taxon>
    </lineage>
</organism>
<evidence type="ECO:0008006" key="8">
    <source>
        <dbReference type="Google" id="ProtNLM"/>
    </source>
</evidence>
<dbReference type="GO" id="GO:0016671">
    <property type="term" value="F:oxidoreductase activity, acting on a sulfur group of donors, disulfide as acceptor"/>
    <property type="evidence" value="ECO:0007669"/>
    <property type="project" value="InterPro"/>
</dbReference>
<dbReference type="EMBL" id="GEDC01005058">
    <property type="protein sequence ID" value="JAS32240.1"/>
    <property type="molecule type" value="Transcribed_RNA"/>
</dbReference>
<reference evidence="7" key="1">
    <citation type="submission" date="2015-12" db="EMBL/GenBank/DDBJ databases">
        <title>De novo transcriptome assembly of four potential Pierce s Disease insect vectors from Arizona vineyards.</title>
        <authorList>
            <person name="Tassone E.E."/>
        </authorList>
    </citation>
    <scope>NUCLEOTIDE SEQUENCE</scope>
</reference>
<evidence type="ECO:0000256" key="4">
    <source>
        <dbReference type="ARBA" id="ARBA00022729"/>
    </source>
</evidence>
<evidence type="ECO:0000256" key="3">
    <source>
        <dbReference type="ARBA" id="ARBA00022525"/>
    </source>
</evidence>
<name>A0A1B6E2T5_9HEMI</name>
<protein>
    <recommendedName>
        <fullName evidence="8">Gamma-interferon-inducible lysosomal thiol reductase</fullName>
    </recommendedName>
</protein>
<dbReference type="AlphaFoldDB" id="A0A1B6E2T5"/>
<keyword evidence="5" id="KW-0325">Glycoprotein</keyword>
<evidence type="ECO:0000313" key="7">
    <source>
        <dbReference type="EMBL" id="JAS32240.1"/>
    </source>
</evidence>
<dbReference type="GO" id="GO:0005576">
    <property type="term" value="C:extracellular region"/>
    <property type="evidence" value="ECO:0007669"/>
    <property type="project" value="UniProtKB-SubCell"/>
</dbReference>
<dbReference type="InterPro" id="IPR004911">
    <property type="entry name" value="Interferon-induced_GILT"/>
</dbReference>
<evidence type="ECO:0000256" key="2">
    <source>
        <dbReference type="ARBA" id="ARBA00005679"/>
    </source>
</evidence>
<comment type="similarity">
    <text evidence="2">Belongs to the GILT family.</text>
</comment>
<accession>A0A1B6E2T5</accession>
<dbReference type="PANTHER" id="PTHR13234">
    <property type="entry name" value="GAMMA-INTERFERON INDUCIBLE LYSOSOMAL THIOL REDUCTASE GILT"/>
    <property type="match status" value="1"/>
</dbReference>
<sequence length="265" mass="30528">MLIVWLFHGFLAVYALTTTELPAKKITKPKEKFEIVNVTLYYESLCPFSRAFIMNQLSPVYNTLKPRMSFHLVPYGLTKRKKKQGHWVFMCQHGQEECNMDVISGCAVEIYEASDPDKLMDFIVCLEDHLYSTTALNSTIICAKNEPILLKQLAYCFADPEEMMLNFARKTENVKPEIRALPAIQINEDYIISDQRYIRRNLYGKVCDLLGICPTMLTTPRPQLPFLTQLVYNTKLENTSLPPSESMKPFQGEAKSFLDMLLEQT</sequence>
<gene>
    <name evidence="7" type="ORF">g.2657</name>
</gene>
<evidence type="ECO:0000256" key="6">
    <source>
        <dbReference type="SAM" id="SignalP"/>
    </source>
</evidence>